<feature type="region of interest" description="Disordered" evidence="1">
    <location>
        <begin position="181"/>
        <end position="245"/>
    </location>
</feature>
<feature type="compositionally biased region" description="Basic and acidic residues" evidence="1">
    <location>
        <begin position="218"/>
        <end position="228"/>
    </location>
</feature>
<keyword evidence="2" id="KW-0812">Transmembrane</keyword>
<feature type="transmembrane region" description="Helical" evidence="2">
    <location>
        <begin position="82"/>
        <end position="103"/>
    </location>
</feature>
<comment type="caution">
    <text evidence="3">The sequence shown here is derived from an EMBL/GenBank/DDBJ whole genome shotgun (WGS) entry which is preliminary data.</text>
</comment>
<protein>
    <submittedName>
        <fullName evidence="3">Uncharacterized protein</fullName>
    </submittedName>
</protein>
<feature type="transmembrane region" description="Helical" evidence="2">
    <location>
        <begin position="21"/>
        <end position="50"/>
    </location>
</feature>
<evidence type="ECO:0000313" key="4">
    <source>
        <dbReference type="Proteomes" id="UP001224775"/>
    </source>
</evidence>
<keyword evidence="4" id="KW-1185">Reference proteome</keyword>
<dbReference type="EMBL" id="JATAAI010000043">
    <property type="protein sequence ID" value="KAK1733911.1"/>
    <property type="molecule type" value="Genomic_DNA"/>
</dbReference>
<sequence>MLTGIIMELTIGPMLVGKLGFSVYLFAQVMAVTINFGCFFAANLITLPLYTVGLFKMGYPEVTGHILGPIRSPDFYYYNKPFRVMSFISGIAYIIHHAGVWLIHGLMQSSITIFMNDDSASAGKIEDEEDPSPLETTAKNARRNRHRSLMLMLFHRNMNAVESEKGMDDVDNTRRALHDAIDERSPDSSLPVPAQRSSLDGSLDKHGSHQSSVQSINEEDRGKNENNDTCKAPDTTAPSVGDEAHKINGSRRSMMLRLVSSSSILVSQKSRLLEPSEVMHLMGFDESTTDRKEEEDR</sequence>
<accession>A0AAD8XU27</accession>
<feature type="region of interest" description="Disordered" evidence="1">
    <location>
        <begin position="122"/>
        <end position="142"/>
    </location>
</feature>
<keyword evidence="2" id="KW-1133">Transmembrane helix</keyword>
<evidence type="ECO:0000313" key="3">
    <source>
        <dbReference type="EMBL" id="KAK1733911.1"/>
    </source>
</evidence>
<dbReference type="AlphaFoldDB" id="A0AAD8XU27"/>
<name>A0AAD8XU27_9STRA</name>
<proteinExistence type="predicted"/>
<keyword evidence="2" id="KW-0472">Membrane</keyword>
<evidence type="ECO:0000256" key="2">
    <source>
        <dbReference type="SAM" id="Phobius"/>
    </source>
</evidence>
<organism evidence="3 4">
    <name type="scientific">Skeletonema marinoi</name>
    <dbReference type="NCBI Taxonomy" id="267567"/>
    <lineage>
        <taxon>Eukaryota</taxon>
        <taxon>Sar</taxon>
        <taxon>Stramenopiles</taxon>
        <taxon>Ochrophyta</taxon>
        <taxon>Bacillariophyta</taxon>
        <taxon>Coscinodiscophyceae</taxon>
        <taxon>Thalassiosirophycidae</taxon>
        <taxon>Thalassiosirales</taxon>
        <taxon>Skeletonemataceae</taxon>
        <taxon>Skeletonema</taxon>
        <taxon>Skeletonema marinoi-dohrnii complex</taxon>
    </lineage>
</organism>
<gene>
    <name evidence="3" type="ORF">QTG54_015438</name>
</gene>
<dbReference type="Proteomes" id="UP001224775">
    <property type="component" value="Unassembled WGS sequence"/>
</dbReference>
<evidence type="ECO:0000256" key="1">
    <source>
        <dbReference type="SAM" id="MobiDB-lite"/>
    </source>
</evidence>
<reference evidence="3" key="1">
    <citation type="submission" date="2023-06" db="EMBL/GenBank/DDBJ databases">
        <title>Survivors Of The Sea: Transcriptome response of Skeletonema marinoi to long-term dormancy.</title>
        <authorList>
            <person name="Pinder M.I.M."/>
            <person name="Kourtchenko O."/>
            <person name="Robertson E.K."/>
            <person name="Larsson T."/>
            <person name="Maumus F."/>
            <person name="Osuna-Cruz C.M."/>
            <person name="Vancaester E."/>
            <person name="Stenow R."/>
            <person name="Vandepoele K."/>
            <person name="Ploug H."/>
            <person name="Bruchert V."/>
            <person name="Godhe A."/>
            <person name="Topel M."/>
        </authorList>
    </citation>
    <scope>NUCLEOTIDE SEQUENCE</scope>
    <source>
        <strain evidence="3">R05AC</strain>
    </source>
</reference>